<dbReference type="Proteomes" id="UP000035346">
    <property type="component" value="Unassembled WGS sequence"/>
</dbReference>
<dbReference type="EMBL" id="UHEW01000005">
    <property type="protein sequence ID" value="SUN28786.1"/>
    <property type="molecule type" value="Genomic_DNA"/>
</dbReference>
<dbReference type="Proteomes" id="UP001230629">
    <property type="component" value="Unassembled WGS sequence"/>
</dbReference>
<dbReference type="EMBL" id="UAVB01000001">
    <property type="protein sequence ID" value="SQA18798.1"/>
    <property type="molecule type" value="Genomic_DNA"/>
</dbReference>
<reference evidence="6 17" key="3">
    <citation type="journal article" date="2018" name="Emerg. Microbes Infect.">
        <title>Phenotypic and molecular analysis of nontypeable Group B streptococci: identification of cps2a and hybrid cps2a/cps5 Group B streptococcal capsule gene clusters.</title>
        <authorList>
            <person name="Alhhazmi A."/>
            <person name="Tyrrell G.J."/>
        </authorList>
    </citation>
    <scope>NUCLEOTIDE SEQUENCE [LARGE SCALE GENOMIC DNA]</scope>
    <source>
        <strain evidence="6 17">PLGBS17</strain>
    </source>
</reference>
<dbReference type="EMBL" id="LR134265">
    <property type="protein sequence ID" value="VED64085.1"/>
    <property type="molecule type" value="Genomic_DNA"/>
</dbReference>
<reference evidence="11 12" key="1">
    <citation type="journal article" date="2015" name="PLoS ONE">
        <title>Genomic analysis reveals the molecular basis for capsule loss in the group B streptococcus population.</title>
        <authorList>
            <consortium name="DEVANI Consortium"/>
            <person name="Rosini R."/>
            <person name="Campisi E."/>
            <person name="De Chiara M."/>
            <person name="Tettelin H."/>
            <person name="Rinaudo D."/>
            <person name="Toniolo C."/>
            <person name="Metruccio M."/>
            <person name="Guidotti S."/>
            <person name="Sorensen U.B."/>
            <person name="Kilian M."/>
            <person name="Ramirez M."/>
            <person name="Janulczyk R."/>
            <person name="Donati C."/>
            <person name="Grandi G."/>
            <person name="Margarit I."/>
        </authorList>
    </citation>
    <scope>NUCLEOTIDE SEQUENCE [LARGE SCALE GENOMIC DNA]</scope>
    <source>
        <strain evidence="3 12">DK-B-USS-215</strain>
        <strain evidence="2 11">ES-PW-063</strain>
    </source>
</reference>
<dbReference type="RefSeq" id="WP_000863865.1">
    <property type="nucleotide sequence ID" value="NZ_AP018935.1"/>
</dbReference>
<keyword evidence="1" id="KW-1133">Transmembrane helix</keyword>
<evidence type="ECO:0000313" key="14">
    <source>
        <dbReference type="Proteomes" id="UP000250200"/>
    </source>
</evidence>
<evidence type="ECO:0000313" key="7">
    <source>
        <dbReference type="EMBL" id="SQA18798.1"/>
    </source>
</evidence>
<gene>
    <name evidence="5" type="ORF">AX245_07685</name>
    <name evidence="6" type="ORF">C4618_13310</name>
    <name evidence="7" type="ORF">NCTC8181_01849</name>
    <name evidence="10" type="ORF">NCTC8184_00053</name>
    <name evidence="8" type="ORF">NCTC8185_01692</name>
    <name evidence="9" type="ORF">NCTC9828_01046</name>
    <name evidence="4" type="ORF">QP229_04665</name>
    <name evidence="3" type="ORF">WA04_02175</name>
    <name evidence="2" type="ORF">WA45_06885</name>
</gene>
<dbReference type="Proteomes" id="UP000255140">
    <property type="component" value="Unassembled WGS sequence"/>
</dbReference>
<dbReference type="AlphaFoldDB" id="A0A0H1XLT5"/>
<dbReference type="EMBL" id="MAWT01000011">
    <property type="protein sequence ID" value="OCM71958.1"/>
    <property type="molecule type" value="Genomic_DNA"/>
</dbReference>
<sequence length="42" mass="4473">MAFGDNGQRKKTGFEKLTLFVVILMVLVTVGGLVFGAISAIM</sequence>
<reference evidence="5 13" key="2">
    <citation type="journal article" date="2016" name="Sci. Rep.">
        <title>Serotype IV Streptococcus agalactiae ST-452 has arisen from large genomic recombination events between CC23 and the hypervirulent CC17 lineages.</title>
        <authorList>
            <person name="Campisi E."/>
            <person name="Rinaudo C.D."/>
            <person name="Donati C."/>
            <person name="Barucco M."/>
            <person name="Torricelli G."/>
            <person name="Edwards M.S."/>
            <person name="Baker C.J."/>
            <person name="Margarit I."/>
            <person name="Rosini R."/>
        </authorList>
    </citation>
    <scope>NUCLEOTIDE SEQUENCE [LARGE SCALE GENOMIC DNA]</scope>
    <source>
        <strain evidence="5 13">CZ-PW-140</strain>
    </source>
</reference>
<evidence type="ECO:0000313" key="6">
    <source>
        <dbReference type="EMBL" id="RDY74241.1"/>
    </source>
</evidence>
<dbReference type="EMBL" id="LBKL01000030">
    <property type="protein sequence ID" value="KLL43030.1"/>
    <property type="molecule type" value="Genomic_DNA"/>
</dbReference>
<proteinExistence type="predicted"/>
<evidence type="ECO:0000313" key="11">
    <source>
        <dbReference type="Proteomes" id="UP000035174"/>
    </source>
</evidence>
<evidence type="ECO:0000256" key="1">
    <source>
        <dbReference type="SAM" id="Phobius"/>
    </source>
</evidence>
<evidence type="ECO:0000313" key="15">
    <source>
        <dbReference type="Proteomes" id="UP000254076"/>
    </source>
</evidence>
<dbReference type="GeneID" id="66886331"/>
<reference evidence="4" key="6">
    <citation type="submission" date="2023-05" db="EMBL/GenBank/DDBJ databases">
        <title>Cataloging the Phylogenetic Diversity of Human Bladder Bacteria.</title>
        <authorList>
            <person name="Du J."/>
        </authorList>
    </citation>
    <scope>NUCLEOTIDE SEQUENCE</scope>
    <source>
        <strain evidence="4">UMB8703</strain>
    </source>
</reference>
<keyword evidence="1" id="KW-0812">Transmembrane</keyword>
<dbReference type="Pfam" id="PF13253">
    <property type="entry name" value="DUF4044"/>
    <property type="match status" value="1"/>
</dbReference>
<reference evidence="10 18" key="5">
    <citation type="submission" date="2018-12" db="EMBL/GenBank/DDBJ databases">
        <authorList>
            <consortium name="Pathogen Informatics"/>
        </authorList>
    </citation>
    <scope>NUCLEOTIDE SEQUENCE [LARGE SCALE GENOMIC DNA]</scope>
    <source>
        <strain evidence="10 18">NCTC8184</strain>
    </source>
</reference>
<evidence type="ECO:0000313" key="17">
    <source>
        <dbReference type="Proteomes" id="UP000256718"/>
    </source>
</evidence>
<dbReference type="Proteomes" id="UP000268870">
    <property type="component" value="Chromosome"/>
</dbReference>
<dbReference type="Proteomes" id="UP000035174">
    <property type="component" value="Unassembled WGS sequence"/>
</dbReference>
<evidence type="ECO:0000313" key="10">
    <source>
        <dbReference type="EMBL" id="VED64085.1"/>
    </source>
</evidence>
<evidence type="ECO:0000313" key="12">
    <source>
        <dbReference type="Proteomes" id="UP000035346"/>
    </source>
</evidence>
<evidence type="ECO:0000313" key="5">
    <source>
        <dbReference type="EMBL" id="OCM71958.1"/>
    </source>
</evidence>
<evidence type="ECO:0000313" key="4">
    <source>
        <dbReference type="EMBL" id="MDK6899286.1"/>
    </source>
</evidence>
<organism evidence="6 17">
    <name type="scientific">Streptococcus agalactiae</name>
    <dbReference type="NCBI Taxonomy" id="1311"/>
    <lineage>
        <taxon>Bacteria</taxon>
        <taxon>Bacillati</taxon>
        <taxon>Bacillota</taxon>
        <taxon>Bacilli</taxon>
        <taxon>Lactobacillales</taxon>
        <taxon>Streptococcaceae</taxon>
        <taxon>Streptococcus</taxon>
    </lineage>
</organism>
<name>A0A0H1XLT5_STRAG</name>
<evidence type="ECO:0000313" key="18">
    <source>
        <dbReference type="Proteomes" id="UP000268870"/>
    </source>
</evidence>
<evidence type="ECO:0000313" key="16">
    <source>
        <dbReference type="Proteomes" id="UP000255140"/>
    </source>
</evidence>
<protein>
    <submittedName>
        <fullName evidence="6">DUF4044 domain-containing protein</fullName>
    </submittedName>
</protein>
<dbReference type="Proteomes" id="UP000256718">
    <property type="component" value="Unassembled WGS sequence"/>
</dbReference>
<evidence type="ECO:0000313" key="2">
    <source>
        <dbReference type="EMBL" id="KLJ28871.1"/>
    </source>
</evidence>
<accession>A0A0H1XLT5</accession>
<evidence type="ECO:0000313" key="8">
    <source>
        <dbReference type="EMBL" id="SUN14409.1"/>
    </source>
</evidence>
<dbReference type="EMBL" id="LCVB01000030">
    <property type="protein sequence ID" value="KLJ28871.1"/>
    <property type="molecule type" value="Genomic_DNA"/>
</dbReference>
<dbReference type="EMBL" id="UHEQ01000004">
    <property type="protein sequence ID" value="SUN14409.1"/>
    <property type="molecule type" value="Genomic_DNA"/>
</dbReference>
<keyword evidence="1" id="KW-0472">Membrane</keyword>
<dbReference type="Proteomes" id="UP000254076">
    <property type="component" value="Unassembled WGS sequence"/>
</dbReference>
<dbReference type="EMBL" id="JASOIH010000002">
    <property type="protein sequence ID" value="MDK6899286.1"/>
    <property type="molecule type" value="Genomic_DNA"/>
</dbReference>
<evidence type="ECO:0000313" key="3">
    <source>
        <dbReference type="EMBL" id="KLL43030.1"/>
    </source>
</evidence>
<dbReference type="Proteomes" id="UP000093122">
    <property type="component" value="Unassembled WGS sequence"/>
</dbReference>
<dbReference type="EMBL" id="QHGZ01000260">
    <property type="protein sequence ID" value="RDY74241.1"/>
    <property type="molecule type" value="Genomic_DNA"/>
</dbReference>
<feature type="transmembrane region" description="Helical" evidence="1">
    <location>
        <begin position="17"/>
        <end position="41"/>
    </location>
</feature>
<dbReference type="InterPro" id="IPR025270">
    <property type="entry name" value="DUF4044"/>
</dbReference>
<reference evidence="14 15" key="4">
    <citation type="submission" date="2018-06" db="EMBL/GenBank/DDBJ databases">
        <authorList>
            <consortium name="Pathogen Informatics"/>
            <person name="Doyle S."/>
        </authorList>
    </citation>
    <scope>NUCLEOTIDE SEQUENCE [LARGE SCALE GENOMIC DNA]</scope>
    <source>
        <strain evidence="7 14">NCTC8181</strain>
        <strain evidence="8 15">NCTC8185</strain>
        <strain evidence="9 16">NCTC9828</strain>
    </source>
</reference>
<evidence type="ECO:0000313" key="9">
    <source>
        <dbReference type="EMBL" id="SUN28786.1"/>
    </source>
</evidence>
<evidence type="ECO:0000313" key="13">
    <source>
        <dbReference type="Proteomes" id="UP000093122"/>
    </source>
</evidence>
<dbReference type="Proteomes" id="UP000250200">
    <property type="component" value="Unassembled WGS sequence"/>
</dbReference>